<dbReference type="GO" id="GO:0005634">
    <property type="term" value="C:nucleus"/>
    <property type="evidence" value="ECO:0007669"/>
    <property type="project" value="UniProtKB-SubCell"/>
</dbReference>
<comment type="similarity">
    <text evidence="3">Belongs to the CENP-O/MCM21 family.</text>
</comment>
<feature type="coiled-coil region" evidence="7">
    <location>
        <begin position="4"/>
        <end position="31"/>
    </location>
</feature>
<accession>A0A109UY82</accession>
<keyword evidence="4" id="KW-0158">Chromosome</keyword>
<dbReference type="AlphaFoldDB" id="A0A109UY82"/>
<dbReference type="GeneID" id="28722951"/>
<dbReference type="OrthoDB" id="10050372at2759"/>
<dbReference type="STRING" id="45286.A0A109UY82"/>
<dbReference type="InterPro" id="IPR018464">
    <property type="entry name" value="CENP-O"/>
</dbReference>
<gene>
    <name evidence="8" type="ORF">AW171_hschr31587</name>
</gene>
<keyword evidence="6" id="KW-0137">Centromere</keyword>
<evidence type="ECO:0000256" key="3">
    <source>
        <dbReference type="ARBA" id="ARBA00007321"/>
    </source>
</evidence>
<comment type="subcellular location">
    <subcellularLocation>
        <location evidence="2">Chromosome</location>
        <location evidence="2">Centromere</location>
    </subcellularLocation>
    <subcellularLocation>
        <location evidence="1">Nucleus</location>
    </subcellularLocation>
</comment>
<organism evidence="8 9">
    <name type="scientific">Eremothecium sinecaudum</name>
    <dbReference type="NCBI Taxonomy" id="45286"/>
    <lineage>
        <taxon>Eukaryota</taxon>
        <taxon>Fungi</taxon>
        <taxon>Dikarya</taxon>
        <taxon>Ascomycota</taxon>
        <taxon>Saccharomycotina</taxon>
        <taxon>Saccharomycetes</taxon>
        <taxon>Saccharomycetales</taxon>
        <taxon>Saccharomycetaceae</taxon>
        <taxon>Eremothecium</taxon>
    </lineage>
</organism>
<evidence type="ECO:0000256" key="2">
    <source>
        <dbReference type="ARBA" id="ARBA00004584"/>
    </source>
</evidence>
<evidence type="ECO:0000256" key="5">
    <source>
        <dbReference type="ARBA" id="ARBA00023242"/>
    </source>
</evidence>
<keyword evidence="7" id="KW-0175">Coiled coil</keyword>
<dbReference type="RefSeq" id="XP_017986732.1">
    <property type="nucleotide sequence ID" value="XM_018131380.1"/>
</dbReference>
<evidence type="ECO:0000313" key="9">
    <source>
        <dbReference type="Proteomes" id="UP000243052"/>
    </source>
</evidence>
<dbReference type="GO" id="GO:0000776">
    <property type="term" value="C:kinetochore"/>
    <property type="evidence" value="ECO:0007669"/>
    <property type="project" value="InterPro"/>
</dbReference>
<evidence type="ECO:0000256" key="1">
    <source>
        <dbReference type="ARBA" id="ARBA00004123"/>
    </source>
</evidence>
<evidence type="ECO:0000256" key="7">
    <source>
        <dbReference type="SAM" id="Coils"/>
    </source>
</evidence>
<protein>
    <submittedName>
        <fullName evidence="8">HCL415Wp</fullName>
    </submittedName>
</protein>
<evidence type="ECO:0000313" key="8">
    <source>
        <dbReference type="EMBL" id="AMD19736.1"/>
    </source>
</evidence>
<dbReference type="Pfam" id="PF09496">
    <property type="entry name" value="CENP-O"/>
    <property type="match status" value="1"/>
</dbReference>
<proteinExistence type="inferred from homology"/>
<dbReference type="Proteomes" id="UP000243052">
    <property type="component" value="Chromosome iii"/>
</dbReference>
<evidence type="ECO:0000256" key="6">
    <source>
        <dbReference type="ARBA" id="ARBA00023328"/>
    </source>
</evidence>
<evidence type="ECO:0000256" key="4">
    <source>
        <dbReference type="ARBA" id="ARBA00022454"/>
    </source>
</evidence>
<dbReference type="EMBL" id="CP014243">
    <property type="protein sequence ID" value="AMD19736.1"/>
    <property type="molecule type" value="Genomic_DNA"/>
</dbReference>
<keyword evidence="5" id="KW-0539">Nucleus</keyword>
<keyword evidence="9" id="KW-1185">Reference proteome</keyword>
<reference evidence="8 9" key="1">
    <citation type="submission" date="2016-01" db="EMBL/GenBank/DDBJ databases">
        <title>Genome sequence of the yeast Holleya sinecauda.</title>
        <authorList>
            <person name="Dietrich F.S."/>
        </authorList>
    </citation>
    <scope>NUCLEOTIDE SEQUENCE [LARGE SCALE GENOMIC DNA]</scope>
    <source>
        <strain evidence="8 9">ATCC 58844</strain>
    </source>
</reference>
<sequence length="358" mass="41562">MSELIDLKQDIDSLNREILSIEKHLKSIKDELEKERKGFVLSQATTDAIIEDGIELNSKYGYWWADHPEMKSYLFNHSNGWDITKNNSDSTTRIKTLRNDILRHDRELKMEPDFEQRMFDPSIASFFDVDILRSLSKRNKLIPPTAAEQSTAALVDFVELENCYRMSGITFFPLVSPGKLHALKDTTKTEEMADELLGIRMEVFNELQRCYEPPYYILLMRNPKANDNWLLFKHTIPRVIDTEHIWSSTHHGIISTDMQIHNFARRCYVGLLDLHYRVNFVSNLDPELFRDITIDSYAVSLSFKVTNNTEALSVTIQMQEKSIINCNIDSKIHDEWSNVLLGDIDDLPDKVRTLQASI</sequence>
<name>A0A109UY82_9SACH</name>